<evidence type="ECO:0000313" key="1">
    <source>
        <dbReference type="EMBL" id="MAH63538.1"/>
    </source>
</evidence>
<dbReference type="AlphaFoldDB" id="A0A2D6YK18"/>
<reference evidence="2" key="1">
    <citation type="submission" date="2017-09" db="EMBL/GenBank/DDBJ databases">
        <title>The Reconstruction of 2,631 Draft Metagenome-Assembled Genomes from the Global Oceans.</title>
        <authorList>
            <person name="Tully B.J."/>
            <person name="Graham E.D."/>
            <person name="Heidelberg J.F."/>
        </authorList>
    </citation>
    <scope>NUCLEOTIDE SEQUENCE [LARGE SCALE GENOMIC DNA]</scope>
</reference>
<gene>
    <name evidence="1" type="ORF">CMN54_08870</name>
</gene>
<evidence type="ECO:0000313" key="2">
    <source>
        <dbReference type="Proteomes" id="UP000226525"/>
    </source>
</evidence>
<proteinExistence type="predicted"/>
<dbReference type="Proteomes" id="UP000226525">
    <property type="component" value="Unassembled WGS sequence"/>
</dbReference>
<organism evidence="1 2">
    <name type="scientific">SAR324 cluster bacterium</name>
    <dbReference type="NCBI Taxonomy" id="2024889"/>
    <lineage>
        <taxon>Bacteria</taxon>
        <taxon>Deltaproteobacteria</taxon>
        <taxon>SAR324 cluster</taxon>
    </lineage>
</organism>
<protein>
    <recommendedName>
        <fullName evidence="3">Translocation protein TolB</fullName>
    </recommendedName>
</protein>
<dbReference type="SUPFAM" id="SSF63825">
    <property type="entry name" value="YWTD domain"/>
    <property type="match status" value="1"/>
</dbReference>
<dbReference type="EMBL" id="NZEX01000098">
    <property type="protein sequence ID" value="MAH63538.1"/>
    <property type="molecule type" value="Genomic_DNA"/>
</dbReference>
<comment type="caution">
    <text evidence="1">The sequence shown here is derived from an EMBL/GenBank/DDBJ whole genome shotgun (WGS) entry which is preliminary data.</text>
</comment>
<name>A0A2D6YK18_9DELT</name>
<accession>A0A2D6YK18</accession>
<sequence>MEALRIVEEESGLTEWLRILDSTAFTMASRNQVPSGTPFNGGGGIWYHNGIVYFSTKGDNRVWAYETISGVLNIIYDQNSSCTPILSGVDNLTVSPAGDILVAEDGGNLEIVVIGTDGVIAPVVHLVGHDNSEIKGPAFSPSCDRLYFSSQRGTKGFLNFWDNDSGITFEIQGPFFNI</sequence>
<evidence type="ECO:0008006" key="3">
    <source>
        <dbReference type="Google" id="ProtNLM"/>
    </source>
</evidence>